<feature type="compositionally biased region" description="Basic residues" evidence="1">
    <location>
        <begin position="17"/>
        <end position="38"/>
    </location>
</feature>
<dbReference type="InterPro" id="IPR036182">
    <property type="entry name" value="PCuAC_sf"/>
</dbReference>
<name>A0ABX1S6U0_9PSEU</name>
<evidence type="ECO:0000256" key="1">
    <source>
        <dbReference type="SAM" id="MobiDB-lite"/>
    </source>
</evidence>
<proteinExistence type="predicted"/>
<dbReference type="EMBL" id="JAAXLA010000003">
    <property type="protein sequence ID" value="NMH96183.1"/>
    <property type="molecule type" value="Genomic_DNA"/>
</dbReference>
<feature type="region of interest" description="Disordered" evidence="1">
    <location>
        <begin position="1"/>
        <end position="58"/>
    </location>
</feature>
<organism evidence="2 3">
    <name type="scientific">Pseudonocardia acidicola</name>
    <dbReference type="NCBI Taxonomy" id="2724939"/>
    <lineage>
        <taxon>Bacteria</taxon>
        <taxon>Bacillati</taxon>
        <taxon>Actinomycetota</taxon>
        <taxon>Actinomycetes</taxon>
        <taxon>Pseudonocardiales</taxon>
        <taxon>Pseudonocardiaceae</taxon>
        <taxon>Pseudonocardia</taxon>
    </lineage>
</organism>
<comment type="caution">
    <text evidence="2">The sequence shown here is derived from an EMBL/GenBank/DDBJ whole genome shotgun (WGS) entry which is preliminary data.</text>
</comment>
<keyword evidence="3" id="KW-1185">Reference proteome</keyword>
<reference evidence="2 3" key="1">
    <citation type="submission" date="2020-04" db="EMBL/GenBank/DDBJ databases">
        <authorList>
            <person name="Klaysubun C."/>
            <person name="Duangmal K."/>
            <person name="Lipun K."/>
        </authorList>
    </citation>
    <scope>NUCLEOTIDE SEQUENCE [LARGE SCALE GENOMIC DNA]</scope>
    <source>
        <strain evidence="2 3">K10HN5</strain>
    </source>
</reference>
<dbReference type="InterPro" id="IPR007410">
    <property type="entry name" value="LpqE-like"/>
</dbReference>
<dbReference type="PANTHER" id="PTHR36302">
    <property type="entry name" value="BLR7088 PROTEIN"/>
    <property type="match status" value="1"/>
</dbReference>
<gene>
    <name evidence="2" type="ORF">HF526_02425</name>
</gene>
<evidence type="ECO:0000313" key="3">
    <source>
        <dbReference type="Proteomes" id="UP000820669"/>
    </source>
</evidence>
<dbReference type="InterPro" id="IPR058248">
    <property type="entry name" value="Lxx211020-like"/>
</dbReference>
<dbReference type="Gene3D" id="2.60.40.1890">
    <property type="entry name" value="PCu(A)C copper chaperone"/>
    <property type="match status" value="1"/>
</dbReference>
<protein>
    <submittedName>
        <fullName evidence="2">Copper chaperone PCu(A)C</fullName>
    </submittedName>
</protein>
<feature type="region of interest" description="Disordered" evidence="1">
    <location>
        <begin position="116"/>
        <end position="160"/>
    </location>
</feature>
<accession>A0ABX1S6U0</accession>
<dbReference type="Pfam" id="PF04314">
    <property type="entry name" value="PCuAC"/>
    <property type="match status" value="1"/>
</dbReference>
<dbReference type="SUPFAM" id="SSF110087">
    <property type="entry name" value="DR1885-like metal-binding protein"/>
    <property type="match status" value="1"/>
</dbReference>
<evidence type="ECO:0000313" key="2">
    <source>
        <dbReference type="EMBL" id="NMH96183.1"/>
    </source>
</evidence>
<dbReference type="Proteomes" id="UP000820669">
    <property type="component" value="Unassembled WGS sequence"/>
</dbReference>
<dbReference type="PANTHER" id="PTHR36302:SF1">
    <property type="entry name" value="COPPER CHAPERONE PCU(A)C"/>
    <property type="match status" value="1"/>
</dbReference>
<sequence>MRRASPTAGSASPQPGQHRRLPHGAQRRHRAGRPHRGPHQAADTAELHTNQPGAPGAEVMVSIPRLEIPAGATVALRTGGPHIMLMQPHPQVQPGRRIAVELDVDRAGPVTVQLPVLARDQEPTAAGTTGPGMPGYRECDERGRHPTAQPSADPARLPRP</sequence>